<dbReference type="InterPro" id="IPR008928">
    <property type="entry name" value="6-hairpin_glycosidase_sf"/>
</dbReference>
<accession>A0A3M7L479</accession>
<proteinExistence type="inferred from homology"/>
<dbReference type="EC" id="3.2.1.28" evidence="4"/>
<dbReference type="InterPro" id="IPR018232">
    <property type="entry name" value="Glyco_hydro_37_CS"/>
</dbReference>
<keyword evidence="3 4" id="KW-0326">Glycosidase</keyword>
<reference evidence="7" key="1">
    <citation type="journal article" date="2018" name="Algal Res.">
        <title>Characterization of plant carbon substrate utilization by Auxenochlorella protothecoides.</title>
        <authorList>
            <person name="Vogler B.W."/>
            <person name="Starkenburg S.R."/>
            <person name="Sudasinghe N."/>
            <person name="Schambach J.Y."/>
            <person name="Rollin J.A."/>
            <person name="Pattathil S."/>
            <person name="Barry A.N."/>
        </authorList>
    </citation>
    <scope>NUCLEOTIDE SEQUENCE [LARGE SCALE GENOMIC DNA]</scope>
    <source>
        <strain evidence="7">UTEX 25</strain>
    </source>
</reference>
<feature type="chain" id="PRO_5018002789" description="Trehalase" evidence="5">
    <location>
        <begin position="23"/>
        <end position="593"/>
    </location>
</feature>
<name>A0A3M7L479_AUXPR</name>
<comment type="similarity">
    <text evidence="1 4">Belongs to the glycosyl hydrolase 37 family.</text>
</comment>
<keyword evidence="2 4" id="KW-0378">Hydrolase</keyword>
<organism evidence="6 7">
    <name type="scientific">Auxenochlorella protothecoides</name>
    <name type="common">Green microalga</name>
    <name type="synonym">Chlorella protothecoides</name>
    <dbReference type="NCBI Taxonomy" id="3075"/>
    <lineage>
        <taxon>Eukaryota</taxon>
        <taxon>Viridiplantae</taxon>
        <taxon>Chlorophyta</taxon>
        <taxon>core chlorophytes</taxon>
        <taxon>Trebouxiophyceae</taxon>
        <taxon>Chlorellales</taxon>
        <taxon>Chlorellaceae</taxon>
        <taxon>Auxenochlorella</taxon>
    </lineage>
</organism>
<evidence type="ECO:0000256" key="5">
    <source>
        <dbReference type="SAM" id="SignalP"/>
    </source>
</evidence>
<gene>
    <name evidence="6" type="ORF">APUTEX25_002251</name>
</gene>
<dbReference type="GO" id="GO:0005993">
    <property type="term" value="P:trehalose catabolic process"/>
    <property type="evidence" value="ECO:0007669"/>
    <property type="project" value="TreeGrafter"/>
</dbReference>
<dbReference type="Gene3D" id="1.50.10.10">
    <property type="match status" value="1"/>
</dbReference>
<evidence type="ECO:0000256" key="4">
    <source>
        <dbReference type="RuleBase" id="RU361180"/>
    </source>
</evidence>
<comment type="caution">
    <text evidence="6">The sequence shown here is derived from an EMBL/GenBank/DDBJ whole genome shotgun (WGS) entry which is preliminary data.</text>
</comment>
<dbReference type="AlphaFoldDB" id="A0A3M7L479"/>
<evidence type="ECO:0000256" key="3">
    <source>
        <dbReference type="ARBA" id="ARBA00023295"/>
    </source>
</evidence>
<dbReference type="PANTHER" id="PTHR23403:SF1">
    <property type="entry name" value="TREHALASE"/>
    <property type="match status" value="1"/>
</dbReference>
<dbReference type="PRINTS" id="PR00744">
    <property type="entry name" value="GLHYDRLASE37"/>
</dbReference>
<sequence>MRSMILFSAIACLATLPGPGMAQGDACVALTPDTTGVVGNDGITNPLLLNTLVAGVDEALVFPDSKSIVDMPLTAPPSEVYAAYAELGLPDPLTDIEAFQTNATINETLQEFVATWLTEPGTDLANVTGLVGPNPPEWFETIEDPNLKRWADSLYEAWNLLTRQVAPNVSMDTQLYTMLPVPNPFVVPGARFREVYYWDSFFVIQGLLASNLTTLAENILDNFAYLVQTYGHIPNGIRTYYINRSQPPLFSEMVRIVYEASGDESVLERALPALLAEHAYWTSAPKQVEVLSPDGSTTYNLSRYHADWDTPRPESFREDQETARKAGFDPAAPTAATRQLYRDLASGAESGWDYSTRWLAENSTDLSTIRTTRVLPADLNAFLYQMERNIATFADTLGCADVADRFDAAAEARREALDALSWDPAAGQWYDLIIDAEDGDGLAGPVSVAPNAVVFPSNWFPLYAGVAEAGSVQAAAAVAAFNASGLLMEGGVPASLVESGQQWDYPNVWPPIQGLLVQGFRNAGGAEAEALAQTIAETYVNQALRTWEETGANFEKFNSTLVGRPGGGGEYAVVTGFGWTNGVALHLIQQYDL</sequence>
<dbReference type="GO" id="GO:0004555">
    <property type="term" value="F:alpha,alpha-trehalase activity"/>
    <property type="evidence" value="ECO:0007669"/>
    <property type="project" value="UniProtKB-EC"/>
</dbReference>
<feature type="signal peptide" evidence="5">
    <location>
        <begin position="1"/>
        <end position="22"/>
    </location>
</feature>
<dbReference type="Pfam" id="PF01204">
    <property type="entry name" value="Trehalase"/>
    <property type="match status" value="1"/>
</dbReference>
<dbReference type="InterPro" id="IPR012341">
    <property type="entry name" value="6hp_glycosidase-like_sf"/>
</dbReference>
<dbReference type="PROSITE" id="PS00928">
    <property type="entry name" value="TREHALASE_2"/>
    <property type="match status" value="1"/>
</dbReference>
<comment type="catalytic activity">
    <reaction evidence="4">
        <text>alpha,alpha-trehalose + H2O = alpha-D-glucose + beta-D-glucose</text>
        <dbReference type="Rhea" id="RHEA:32675"/>
        <dbReference type="ChEBI" id="CHEBI:15377"/>
        <dbReference type="ChEBI" id="CHEBI:15903"/>
        <dbReference type="ChEBI" id="CHEBI:16551"/>
        <dbReference type="ChEBI" id="CHEBI:17925"/>
        <dbReference type="EC" id="3.2.1.28"/>
    </reaction>
</comment>
<evidence type="ECO:0000256" key="1">
    <source>
        <dbReference type="ARBA" id="ARBA00005615"/>
    </source>
</evidence>
<dbReference type="EMBL" id="QOKY01000130">
    <property type="protein sequence ID" value="RMZ57019.1"/>
    <property type="molecule type" value="Genomic_DNA"/>
</dbReference>
<dbReference type="InterPro" id="IPR001661">
    <property type="entry name" value="Glyco_hydro_37"/>
</dbReference>
<dbReference type="PANTHER" id="PTHR23403">
    <property type="entry name" value="TREHALASE"/>
    <property type="match status" value="1"/>
</dbReference>
<protein>
    <recommendedName>
        <fullName evidence="4">Trehalase</fullName>
        <ecNumber evidence="4">3.2.1.28</ecNumber>
    </recommendedName>
    <alternativeName>
        <fullName evidence="4">Alpha-trehalose glucohydrolase</fullName>
    </alternativeName>
</protein>
<keyword evidence="5" id="KW-0732">Signal</keyword>
<dbReference type="Proteomes" id="UP000279271">
    <property type="component" value="Unassembled WGS sequence"/>
</dbReference>
<evidence type="ECO:0000313" key="7">
    <source>
        <dbReference type="Proteomes" id="UP000279271"/>
    </source>
</evidence>
<evidence type="ECO:0000256" key="2">
    <source>
        <dbReference type="ARBA" id="ARBA00022801"/>
    </source>
</evidence>
<dbReference type="SUPFAM" id="SSF48208">
    <property type="entry name" value="Six-hairpin glycosidases"/>
    <property type="match status" value="1"/>
</dbReference>
<evidence type="ECO:0000313" key="6">
    <source>
        <dbReference type="EMBL" id="RMZ57019.1"/>
    </source>
</evidence>